<name>A0A0U5B8Q1_9BACL</name>
<evidence type="ECO:0000256" key="6">
    <source>
        <dbReference type="RuleBase" id="RU003423"/>
    </source>
</evidence>
<dbReference type="GO" id="GO:0005737">
    <property type="term" value="C:cytoplasm"/>
    <property type="evidence" value="ECO:0007669"/>
    <property type="project" value="TreeGrafter"/>
</dbReference>
<dbReference type="SUPFAM" id="SSF52777">
    <property type="entry name" value="CoA-dependent acyltransferases"/>
    <property type="match status" value="1"/>
</dbReference>
<dbReference type="OrthoDB" id="9805770at2"/>
<keyword evidence="3 6" id="KW-0808">Transferase</keyword>
<sequence length="430" mass="47001">MVEFKLPDVGEGMHEGEITRWLIAEGDHVDQDQSVVEVQTDKVNAELSAPVSGVITRLLFAAGDTVHVGQVMFVIDDGVGEKTEIETAAVRSEEKIVASSVSNSILAVSSVAKTHRALAAPYVRQLARSLGIDLEQVAGSGPAGRVLEVDVHRFAKSEPVQQDTTSQTSFAATDQIPPEVKQSVIAAPHLASDLPQETEERIKLAGIRKKIAEHMVKSVTVIPHVTHFDDVEMDALIALRNRMKPHAEEHGVKLTYLPFFIKAVVIALKQFRMFNASVDDSTGEIILKNYYHIGVATDTEQGLVVPVIKHADRKSVFAIAGEVRELAEKARTGKLTLSDMSGGTFTITSVGSIGGQQATPIINHPEAAILALHKIEPRAVVRNREMVIRDMMNVSLSFDHRIIDGVASVRFTNRIKKLLENPELLFMELV</sequence>
<gene>
    <name evidence="7" type="primary">pdhC_3</name>
    <name evidence="7" type="ORF">CB4_03996</name>
</gene>
<keyword evidence="5 6" id="KW-0012">Acyltransferase</keyword>
<dbReference type="InterPro" id="IPR001078">
    <property type="entry name" value="2-oxoacid_DH_actylTfrase"/>
</dbReference>
<dbReference type="Pfam" id="PF02817">
    <property type="entry name" value="E3_binding"/>
    <property type="match status" value="1"/>
</dbReference>
<evidence type="ECO:0000313" key="8">
    <source>
        <dbReference type="Proteomes" id="UP000217696"/>
    </source>
</evidence>
<dbReference type="InterPro" id="IPR003016">
    <property type="entry name" value="2-oxoA_DH_lipoyl-BS"/>
</dbReference>
<dbReference type="Pfam" id="PF00198">
    <property type="entry name" value="2-oxoacid_dh"/>
    <property type="match status" value="1"/>
</dbReference>
<accession>A0A0U5B8Q1</accession>
<dbReference type="Gene3D" id="3.30.559.10">
    <property type="entry name" value="Chloramphenicol acetyltransferase-like domain"/>
    <property type="match status" value="1"/>
</dbReference>
<dbReference type="GO" id="GO:0016407">
    <property type="term" value="F:acetyltransferase activity"/>
    <property type="evidence" value="ECO:0007669"/>
    <property type="project" value="TreeGrafter"/>
</dbReference>
<dbReference type="InterPro" id="IPR000089">
    <property type="entry name" value="Biotin_lipoyl"/>
</dbReference>
<dbReference type="PANTHER" id="PTHR43178:SF5">
    <property type="entry name" value="LIPOAMIDE ACYLTRANSFERASE COMPONENT OF BRANCHED-CHAIN ALPHA-KETO ACID DEHYDROGENASE COMPLEX, MITOCHONDRIAL"/>
    <property type="match status" value="1"/>
</dbReference>
<reference evidence="7 8" key="1">
    <citation type="submission" date="2015-12" db="EMBL/GenBank/DDBJ databases">
        <title>Genome sequence of Aneurinibacillus soli.</title>
        <authorList>
            <person name="Lee J.S."/>
            <person name="Lee K.C."/>
            <person name="Kim K.K."/>
            <person name="Lee B.W."/>
        </authorList>
    </citation>
    <scope>NUCLEOTIDE SEQUENCE [LARGE SCALE GENOMIC DNA]</scope>
    <source>
        <strain evidence="7 8">CB4</strain>
    </source>
</reference>
<dbReference type="GO" id="GO:0031405">
    <property type="term" value="F:lipoic acid binding"/>
    <property type="evidence" value="ECO:0007669"/>
    <property type="project" value="TreeGrafter"/>
</dbReference>
<dbReference type="InterPro" id="IPR036625">
    <property type="entry name" value="E3-bd_dom_sf"/>
</dbReference>
<dbReference type="CDD" id="cd06849">
    <property type="entry name" value="lipoyl_domain"/>
    <property type="match status" value="1"/>
</dbReference>
<dbReference type="InterPro" id="IPR050743">
    <property type="entry name" value="2-oxoacid_DH_E2_comp"/>
</dbReference>
<dbReference type="EMBL" id="AP017312">
    <property type="protein sequence ID" value="BAU29759.1"/>
    <property type="molecule type" value="Genomic_DNA"/>
</dbReference>
<evidence type="ECO:0000313" key="7">
    <source>
        <dbReference type="EMBL" id="BAU29759.1"/>
    </source>
</evidence>
<dbReference type="RefSeq" id="WP_096467411.1">
    <property type="nucleotide sequence ID" value="NZ_AP017312.1"/>
</dbReference>
<protein>
    <recommendedName>
        <fullName evidence="6">Dihydrolipoamide acetyltransferase component of pyruvate dehydrogenase complex</fullName>
        <ecNumber evidence="6">2.3.1.-</ecNumber>
    </recommendedName>
</protein>
<dbReference type="InterPro" id="IPR004167">
    <property type="entry name" value="PSBD"/>
</dbReference>
<comment type="cofactor">
    <cofactor evidence="1 6">
        <name>(R)-lipoate</name>
        <dbReference type="ChEBI" id="CHEBI:83088"/>
    </cofactor>
</comment>
<dbReference type="FunFam" id="3.30.559.10:FF:000007">
    <property type="entry name" value="Dihydrolipoamide acetyltransferase component of pyruvate dehydrogenase complex"/>
    <property type="match status" value="1"/>
</dbReference>
<dbReference type="KEGG" id="asoc:CB4_03996"/>
<keyword evidence="7" id="KW-0670">Pyruvate</keyword>
<keyword evidence="4 6" id="KW-0450">Lipoyl</keyword>
<dbReference type="Gene3D" id="4.10.320.10">
    <property type="entry name" value="E3-binding domain"/>
    <property type="match status" value="1"/>
</dbReference>
<evidence type="ECO:0000256" key="3">
    <source>
        <dbReference type="ARBA" id="ARBA00022679"/>
    </source>
</evidence>
<dbReference type="Gene3D" id="2.40.50.100">
    <property type="match status" value="1"/>
</dbReference>
<evidence type="ECO:0000256" key="1">
    <source>
        <dbReference type="ARBA" id="ARBA00001938"/>
    </source>
</evidence>
<dbReference type="EC" id="2.3.1.-" evidence="6"/>
<evidence type="ECO:0000256" key="4">
    <source>
        <dbReference type="ARBA" id="ARBA00022823"/>
    </source>
</evidence>
<evidence type="ECO:0000256" key="5">
    <source>
        <dbReference type="ARBA" id="ARBA00023315"/>
    </source>
</evidence>
<dbReference type="PROSITE" id="PS00189">
    <property type="entry name" value="LIPOYL"/>
    <property type="match status" value="1"/>
</dbReference>
<comment type="similarity">
    <text evidence="2 6">Belongs to the 2-oxoacid dehydrogenase family.</text>
</comment>
<dbReference type="PANTHER" id="PTHR43178">
    <property type="entry name" value="DIHYDROLIPOAMIDE ACETYLTRANSFERASE COMPONENT OF PYRUVATE DEHYDROGENASE COMPLEX"/>
    <property type="match status" value="1"/>
</dbReference>
<dbReference type="SUPFAM" id="SSF47005">
    <property type="entry name" value="Peripheral subunit-binding domain of 2-oxo acid dehydrogenase complex"/>
    <property type="match status" value="1"/>
</dbReference>
<dbReference type="AlphaFoldDB" id="A0A0U5B8Q1"/>
<evidence type="ECO:0000256" key="2">
    <source>
        <dbReference type="ARBA" id="ARBA00007317"/>
    </source>
</evidence>
<dbReference type="Pfam" id="PF00364">
    <property type="entry name" value="Biotin_lipoyl"/>
    <property type="match status" value="1"/>
</dbReference>
<keyword evidence="8" id="KW-1185">Reference proteome</keyword>
<dbReference type="PROSITE" id="PS50968">
    <property type="entry name" value="BIOTINYL_LIPOYL"/>
    <property type="match status" value="1"/>
</dbReference>
<organism evidence="7 8">
    <name type="scientific">Aneurinibacillus soli</name>
    <dbReference type="NCBI Taxonomy" id="1500254"/>
    <lineage>
        <taxon>Bacteria</taxon>
        <taxon>Bacillati</taxon>
        <taxon>Bacillota</taxon>
        <taxon>Bacilli</taxon>
        <taxon>Bacillales</taxon>
        <taxon>Paenibacillaceae</taxon>
        <taxon>Aneurinibacillus group</taxon>
        <taxon>Aneurinibacillus</taxon>
    </lineage>
</organism>
<dbReference type="SUPFAM" id="SSF51230">
    <property type="entry name" value="Single hybrid motif"/>
    <property type="match status" value="1"/>
</dbReference>
<proteinExistence type="inferred from homology"/>
<dbReference type="InterPro" id="IPR011053">
    <property type="entry name" value="Single_hybrid_motif"/>
</dbReference>
<dbReference type="InterPro" id="IPR023213">
    <property type="entry name" value="CAT-like_dom_sf"/>
</dbReference>
<dbReference type="PROSITE" id="PS51826">
    <property type="entry name" value="PSBD"/>
    <property type="match status" value="1"/>
</dbReference>
<dbReference type="Proteomes" id="UP000217696">
    <property type="component" value="Chromosome"/>
</dbReference>